<gene>
    <name evidence="1" type="ORF">ANICBIBUN_09834</name>
</gene>
<protein>
    <submittedName>
        <fullName evidence="1">Alpha/beta fold family hydrolase</fullName>
    </submittedName>
</protein>
<keyword evidence="1" id="KW-0378">Hydrolase</keyword>
<dbReference type="GO" id="GO:0016787">
    <property type="term" value="F:hydrolase activity"/>
    <property type="evidence" value="ECO:0007669"/>
    <property type="project" value="UniProtKB-KW"/>
</dbReference>
<organism evidence="1 2">
    <name type="scientific">Acinetobacter nosocomialis 28F</name>
    <dbReference type="NCBI Taxonomy" id="1147131"/>
    <lineage>
        <taxon>Bacteria</taxon>
        <taxon>Pseudomonadati</taxon>
        <taxon>Pseudomonadota</taxon>
        <taxon>Gammaproteobacteria</taxon>
        <taxon>Moraxellales</taxon>
        <taxon>Moraxellaceae</taxon>
        <taxon>Acinetobacter</taxon>
        <taxon>Acinetobacter calcoaceticus/baumannii complex</taxon>
    </lineage>
</organism>
<sequence length="46" mass="5189">MPLTKFNTDELIIAGDKVGRFGSYRDSLEIYGRARSENKELVIVEG</sequence>
<dbReference type="AlphaFoldDB" id="A0AA36NVV6"/>
<evidence type="ECO:0000313" key="1">
    <source>
        <dbReference type="EMBL" id="CDG74928.1"/>
    </source>
</evidence>
<dbReference type="Proteomes" id="UP000019193">
    <property type="component" value="Unassembled WGS sequence"/>
</dbReference>
<proteinExistence type="predicted"/>
<accession>A0AA36NVV6</accession>
<name>A0AA36NVV6_ACINO</name>
<comment type="caution">
    <text evidence="1">The sequence shown here is derived from an EMBL/GenBank/DDBJ whole genome shotgun (WGS) entry which is preliminary data.</text>
</comment>
<reference evidence="1 2" key="1">
    <citation type="submission" date="2013-06" db="EMBL/GenBank/DDBJ databases">
        <title>Comparative analysis of genomes of multi-drug Acinetobacter sp. from Colombian Hospitals.</title>
        <authorList>
            <person name="Barreto-Hernandez E."/>
            <person name="Gonzalez E.B."/>
            <person name="Cepeda L.A."/>
            <person name="Valenzuela E.M."/>
            <person name="Falquet L."/>
            <person name="Reguero M.T."/>
            <person name="Mantilla R."/>
        </authorList>
    </citation>
    <scope>NUCLEOTIDE SEQUENCE [LARGE SCALE GENOMIC DNA]</scope>
    <source>
        <strain evidence="1 2">28F</strain>
    </source>
</reference>
<keyword evidence="2" id="KW-1185">Reference proteome</keyword>
<dbReference type="EMBL" id="CBSD020000037">
    <property type="protein sequence ID" value="CDG74928.1"/>
    <property type="molecule type" value="Genomic_DNA"/>
</dbReference>
<evidence type="ECO:0000313" key="2">
    <source>
        <dbReference type="Proteomes" id="UP000019193"/>
    </source>
</evidence>